<feature type="domain" description="Sodium/calcium exchanger membrane region" evidence="6">
    <location>
        <begin position="7"/>
        <end position="146"/>
    </location>
</feature>
<dbReference type="GO" id="GO:0005262">
    <property type="term" value="F:calcium channel activity"/>
    <property type="evidence" value="ECO:0007669"/>
    <property type="project" value="TreeGrafter"/>
</dbReference>
<dbReference type="Pfam" id="PF01699">
    <property type="entry name" value="Na_Ca_ex"/>
    <property type="match status" value="2"/>
</dbReference>
<dbReference type="Gene3D" id="1.20.1420.30">
    <property type="entry name" value="NCX, central ion-binding region"/>
    <property type="match status" value="2"/>
</dbReference>
<protein>
    <submittedName>
        <fullName evidence="7">Sodium:proton exchanger</fullName>
    </submittedName>
</protein>
<keyword evidence="2 5" id="KW-0812">Transmembrane</keyword>
<evidence type="ECO:0000256" key="5">
    <source>
        <dbReference type="SAM" id="Phobius"/>
    </source>
</evidence>
<organism evidence="7 8">
    <name type="scientific">Candidatus Kerfeldbacteria bacterium CG15_BIG_FIL_POST_REV_8_21_14_020_45_12</name>
    <dbReference type="NCBI Taxonomy" id="2014247"/>
    <lineage>
        <taxon>Bacteria</taxon>
        <taxon>Candidatus Kerfeldiibacteriota</taxon>
    </lineage>
</organism>
<feature type="transmembrane region" description="Helical" evidence="5">
    <location>
        <begin position="239"/>
        <end position="265"/>
    </location>
</feature>
<dbReference type="GO" id="GO:0006874">
    <property type="term" value="P:intracellular calcium ion homeostasis"/>
    <property type="evidence" value="ECO:0007669"/>
    <property type="project" value="TreeGrafter"/>
</dbReference>
<reference evidence="7 8" key="1">
    <citation type="submission" date="2017-09" db="EMBL/GenBank/DDBJ databases">
        <title>Depth-based differentiation of microbial function through sediment-hosted aquifers and enrichment of novel symbionts in the deep terrestrial subsurface.</title>
        <authorList>
            <person name="Probst A.J."/>
            <person name="Ladd B."/>
            <person name="Jarett J.K."/>
            <person name="Geller-Mcgrath D.E."/>
            <person name="Sieber C.M."/>
            <person name="Emerson J.B."/>
            <person name="Anantharaman K."/>
            <person name="Thomas B.C."/>
            <person name="Malmstrom R."/>
            <person name="Stieglmeier M."/>
            <person name="Klingl A."/>
            <person name="Woyke T."/>
            <person name="Ryan C.M."/>
            <person name="Banfield J.F."/>
        </authorList>
    </citation>
    <scope>NUCLEOTIDE SEQUENCE [LARGE SCALE GENOMIC DNA]</scope>
    <source>
        <strain evidence="7">CG15_BIG_FIL_POST_REV_8_21_14_020_45_12</strain>
    </source>
</reference>
<dbReference type="AlphaFoldDB" id="A0A2M7H3Y3"/>
<feature type="transmembrane region" description="Helical" evidence="5">
    <location>
        <begin position="311"/>
        <end position="332"/>
    </location>
</feature>
<feature type="transmembrane region" description="Helical" evidence="5">
    <location>
        <begin position="339"/>
        <end position="357"/>
    </location>
</feature>
<dbReference type="InterPro" id="IPR044880">
    <property type="entry name" value="NCX_ion-bd_dom_sf"/>
</dbReference>
<accession>A0A2M7H3Y3</accession>
<evidence type="ECO:0000313" key="7">
    <source>
        <dbReference type="EMBL" id="PIW36927.1"/>
    </source>
</evidence>
<dbReference type="PANTHER" id="PTHR10846">
    <property type="entry name" value="SODIUM/POTASSIUM/CALCIUM EXCHANGER"/>
    <property type="match status" value="1"/>
</dbReference>
<comment type="subcellular location">
    <subcellularLocation>
        <location evidence="1">Membrane</location>
        <topology evidence="1">Multi-pass membrane protein</topology>
    </subcellularLocation>
</comment>
<dbReference type="Proteomes" id="UP000230292">
    <property type="component" value="Unassembled WGS sequence"/>
</dbReference>
<keyword evidence="4 5" id="KW-0472">Membrane</keyword>
<evidence type="ECO:0000256" key="1">
    <source>
        <dbReference type="ARBA" id="ARBA00004141"/>
    </source>
</evidence>
<name>A0A2M7H3Y3_9BACT</name>
<sequence>MIILYILLLLVSFYILAIVCERYFVQSLQIIGNKLRLSDDVVGATLMAAGSSAPELFTSLIATFTIGAEDIGAGTIVGSAIFNILIIIGASAYVATAKLKWQPVIRDLLVYILAIGLLFFTFRDGRVTLTEVSLYLGLYAAYIILLSQWKRITGSDKASNSLTDISDQVENIEHDLEKNKVGWRFTLYVIDNIVDKFFPDLNKRPQLYGITFAISIVIIIALSWILVESAVGVAHILSIPQAIIALTILAAGTSIPDLISSIVVARQGKSDMAISNATGSNIFDILFGLGLPWAIFTLVHGESLVVATENINSSVILLLASAIAIIAILIIARFKIGKKIGVSLMAVYLGYVLYTIYLI</sequence>
<dbReference type="InterPro" id="IPR004481">
    <property type="entry name" value="K/Na/Ca-exchanger"/>
</dbReference>
<keyword evidence="3 5" id="KW-1133">Transmembrane helix</keyword>
<comment type="caution">
    <text evidence="7">The sequence shown here is derived from an EMBL/GenBank/DDBJ whole genome shotgun (WGS) entry which is preliminary data.</text>
</comment>
<proteinExistence type="predicted"/>
<dbReference type="PANTHER" id="PTHR10846:SF8">
    <property type="entry name" value="INNER MEMBRANE PROTEIN YRBG"/>
    <property type="match status" value="1"/>
</dbReference>
<feature type="transmembrane region" description="Helical" evidence="5">
    <location>
        <begin position="132"/>
        <end position="149"/>
    </location>
</feature>
<evidence type="ECO:0000256" key="4">
    <source>
        <dbReference type="ARBA" id="ARBA00023136"/>
    </source>
</evidence>
<dbReference type="InterPro" id="IPR004837">
    <property type="entry name" value="NaCa_Exmemb"/>
</dbReference>
<dbReference type="NCBIfam" id="TIGR00367">
    <property type="entry name" value="calcium/sodium antiporter"/>
    <property type="match status" value="1"/>
</dbReference>
<feature type="transmembrane region" description="Helical" evidence="5">
    <location>
        <begin position="108"/>
        <end position="126"/>
    </location>
</feature>
<evidence type="ECO:0000259" key="6">
    <source>
        <dbReference type="Pfam" id="PF01699"/>
    </source>
</evidence>
<feature type="transmembrane region" description="Helical" evidence="5">
    <location>
        <begin position="6"/>
        <end position="25"/>
    </location>
</feature>
<dbReference type="GO" id="GO:0008273">
    <property type="term" value="F:calcium, potassium:sodium antiporter activity"/>
    <property type="evidence" value="ECO:0007669"/>
    <property type="project" value="TreeGrafter"/>
</dbReference>
<evidence type="ECO:0000256" key="3">
    <source>
        <dbReference type="ARBA" id="ARBA00022989"/>
    </source>
</evidence>
<dbReference type="EMBL" id="PFGC01000037">
    <property type="protein sequence ID" value="PIW36927.1"/>
    <property type="molecule type" value="Genomic_DNA"/>
</dbReference>
<gene>
    <name evidence="7" type="ORF">COW24_03140</name>
</gene>
<feature type="transmembrane region" description="Helical" evidence="5">
    <location>
        <begin position="73"/>
        <end position="96"/>
    </location>
</feature>
<dbReference type="GO" id="GO:0005886">
    <property type="term" value="C:plasma membrane"/>
    <property type="evidence" value="ECO:0007669"/>
    <property type="project" value="TreeGrafter"/>
</dbReference>
<feature type="domain" description="Sodium/calcium exchanger membrane region" evidence="6">
    <location>
        <begin position="210"/>
        <end position="356"/>
    </location>
</feature>
<evidence type="ECO:0000313" key="8">
    <source>
        <dbReference type="Proteomes" id="UP000230292"/>
    </source>
</evidence>
<feature type="transmembrane region" description="Helical" evidence="5">
    <location>
        <begin position="207"/>
        <end position="227"/>
    </location>
</feature>
<feature type="transmembrane region" description="Helical" evidence="5">
    <location>
        <begin position="277"/>
        <end position="299"/>
    </location>
</feature>
<evidence type="ECO:0000256" key="2">
    <source>
        <dbReference type="ARBA" id="ARBA00022692"/>
    </source>
</evidence>